<dbReference type="OrthoDB" id="1427045at2759"/>
<evidence type="ECO:0000313" key="3">
    <source>
        <dbReference type="Proteomes" id="UP000242715"/>
    </source>
</evidence>
<dbReference type="Pfam" id="PF00646">
    <property type="entry name" value="F-box"/>
    <property type="match status" value="1"/>
</dbReference>
<name>A0A2Z6P0H3_TRISU</name>
<dbReference type="InterPro" id="IPR053781">
    <property type="entry name" value="F-box_AtFBL13-like"/>
</dbReference>
<dbReference type="EMBL" id="DF974647">
    <property type="protein sequence ID" value="GAU49884.1"/>
    <property type="molecule type" value="Genomic_DNA"/>
</dbReference>
<keyword evidence="3" id="KW-1185">Reference proteome</keyword>
<dbReference type="Proteomes" id="UP000242715">
    <property type="component" value="Unassembled WGS sequence"/>
</dbReference>
<sequence>MKTGLVIYEDRLSDLFDCVLLRILSNLNTKEAVQTCILSTRWKNLWKSLTVFSLSSKHFKTLKGFTKFVRPYLALRDEETALHALNLYRGEVWSNVENHPLVLLNWLVELALMESLTVYSTTLKVLSLVPDLWKIDFPYLCNLKSLKVNTYWRSSIPDRMIDFFRKNASSVEVDININQHLS</sequence>
<dbReference type="InterPro" id="IPR036047">
    <property type="entry name" value="F-box-like_dom_sf"/>
</dbReference>
<dbReference type="InterPro" id="IPR053197">
    <property type="entry name" value="F-box_SCFL_complex_component"/>
</dbReference>
<proteinExistence type="predicted"/>
<dbReference type="InterPro" id="IPR001810">
    <property type="entry name" value="F-box_dom"/>
</dbReference>
<dbReference type="CDD" id="cd22160">
    <property type="entry name" value="F-box_AtFBL13-like"/>
    <property type="match status" value="1"/>
</dbReference>
<dbReference type="SUPFAM" id="SSF81383">
    <property type="entry name" value="F-box domain"/>
    <property type="match status" value="1"/>
</dbReference>
<reference evidence="3" key="1">
    <citation type="journal article" date="2017" name="Front. Plant Sci.">
        <title>Climate Clever Clovers: New Paradigm to Reduce the Environmental Footprint of Ruminants by Breeding Low Methanogenic Forages Utilizing Haplotype Variation.</title>
        <authorList>
            <person name="Kaur P."/>
            <person name="Appels R."/>
            <person name="Bayer P.E."/>
            <person name="Keeble-Gagnere G."/>
            <person name="Wang J."/>
            <person name="Hirakawa H."/>
            <person name="Shirasawa K."/>
            <person name="Vercoe P."/>
            <person name="Stefanova K."/>
            <person name="Durmic Z."/>
            <person name="Nichols P."/>
            <person name="Revell C."/>
            <person name="Isobe S.N."/>
            <person name="Edwards D."/>
            <person name="Erskine W."/>
        </authorList>
    </citation>
    <scope>NUCLEOTIDE SEQUENCE [LARGE SCALE GENOMIC DNA]</scope>
    <source>
        <strain evidence="3">cv. Daliak</strain>
    </source>
</reference>
<accession>A0A2Z6P0H3</accession>
<evidence type="ECO:0000313" key="2">
    <source>
        <dbReference type="EMBL" id="GAU49884.1"/>
    </source>
</evidence>
<gene>
    <name evidence="2" type="ORF">TSUD_408230</name>
</gene>
<dbReference type="Gene3D" id="1.20.1280.50">
    <property type="match status" value="1"/>
</dbReference>
<dbReference type="AlphaFoldDB" id="A0A2Z6P0H3"/>
<evidence type="ECO:0000259" key="1">
    <source>
        <dbReference type="Pfam" id="PF00646"/>
    </source>
</evidence>
<feature type="domain" description="F-box" evidence="1">
    <location>
        <begin position="12"/>
        <end position="51"/>
    </location>
</feature>
<protein>
    <recommendedName>
        <fullName evidence="1">F-box domain-containing protein</fullName>
    </recommendedName>
</protein>
<organism evidence="2 3">
    <name type="scientific">Trifolium subterraneum</name>
    <name type="common">Subterranean clover</name>
    <dbReference type="NCBI Taxonomy" id="3900"/>
    <lineage>
        <taxon>Eukaryota</taxon>
        <taxon>Viridiplantae</taxon>
        <taxon>Streptophyta</taxon>
        <taxon>Embryophyta</taxon>
        <taxon>Tracheophyta</taxon>
        <taxon>Spermatophyta</taxon>
        <taxon>Magnoliopsida</taxon>
        <taxon>eudicotyledons</taxon>
        <taxon>Gunneridae</taxon>
        <taxon>Pentapetalae</taxon>
        <taxon>rosids</taxon>
        <taxon>fabids</taxon>
        <taxon>Fabales</taxon>
        <taxon>Fabaceae</taxon>
        <taxon>Papilionoideae</taxon>
        <taxon>50 kb inversion clade</taxon>
        <taxon>NPAAA clade</taxon>
        <taxon>Hologalegina</taxon>
        <taxon>IRL clade</taxon>
        <taxon>Trifolieae</taxon>
        <taxon>Trifolium</taxon>
    </lineage>
</organism>
<dbReference type="PANTHER" id="PTHR34223">
    <property type="entry name" value="OS11G0201299 PROTEIN"/>
    <property type="match status" value="1"/>
</dbReference>
<dbReference type="PANTHER" id="PTHR34223:SF51">
    <property type="entry name" value="OS06G0556300 PROTEIN"/>
    <property type="match status" value="1"/>
</dbReference>